<name>A0A375HVI4_9BURK</name>
<evidence type="ECO:0000313" key="2">
    <source>
        <dbReference type="EMBL" id="SPD60864.1"/>
    </source>
</evidence>
<dbReference type="Proteomes" id="UP000255168">
    <property type="component" value="Plasmid II"/>
</dbReference>
<dbReference type="GO" id="GO:0006779">
    <property type="term" value="P:porphyrin-containing compound biosynthetic process"/>
    <property type="evidence" value="ECO:0007669"/>
    <property type="project" value="InterPro"/>
</dbReference>
<dbReference type="EMBL" id="LT984807">
    <property type="protein sequence ID" value="SPD60864.1"/>
    <property type="molecule type" value="Genomic_DNA"/>
</dbReference>
<protein>
    <submittedName>
        <fullName evidence="2">Uroporphyrinogen decarboxylase (URO-D)</fullName>
    </submittedName>
</protein>
<dbReference type="SUPFAM" id="SSF51726">
    <property type="entry name" value="UROD/MetE-like"/>
    <property type="match status" value="1"/>
</dbReference>
<dbReference type="InterPro" id="IPR052024">
    <property type="entry name" value="Methanogen_methyltrans"/>
</dbReference>
<dbReference type="PANTHER" id="PTHR47099:SF1">
    <property type="entry name" value="METHYLCOBAMIDE:COM METHYLTRANSFERASE MTBA"/>
    <property type="match status" value="1"/>
</dbReference>
<dbReference type="GO" id="GO:0004853">
    <property type="term" value="F:uroporphyrinogen decarboxylase activity"/>
    <property type="evidence" value="ECO:0007669"/>
    <property type="project" value="InterPro"/>
</dbReference>
<dbReference type="Gene3D" id="3.20.20.210">
    <property type="match status" value="1"/>
</dbReference>
<reference evidence="2 3" key="1">
    <citation type="submission" date="2018-01" db="EMBL/GenBank/DDBJ databases">
        <authorList>
            <person name="Clerissi C."/>
        </authorList>
    </citation>
    <scope>NUCLEOTIDE SEQUENCE [LARGE SCALE GENOMIC DNA]</scope>
    <source>
        <strain evidence="2">Cupriavidus taiwanensis STM 6160</strain>
        <plasmid evidence="3">ii</plasmid>
    </source>
</reference>
<geneLocation type="plasmid" evidence="3">
    <name>ii</name>
</geneLocation>
<dbReference type="InterPro" id="IPR000257">
    <property type="entry name" value="Uroporphyrinogen_deCOase"/>
</dbReference>
<dbReference type="PANTHER" id="PTHR47099">
    <property type="entry name" value="METHYLCOBAMIDE:COM METHYLTRANSFERASE MTBA"/>
    <property type="match status" value="1"/>
</dbReference>
<gene>
    <name evidence="2" type="ORF">CBM2607_MP21522</name>
</gene>
<evidence type="ECO:0000259" key="1">
    <source>
        <dbReference type="Pfam" id="PF01208"/>
    </source>
</evidence>
<keyword evidence="2" id="KW-0614">Plasmid</keyword>
<accession>A0A375HVI4</accession>
<sequence length="340" mass="37700">MKGVAIVKNIDHWKRMDAILRGDAMEQIPVSLWRHFPVEDTDPGKLARHTIAWQEKWQFDFVKFMPPGTFSVEDWGAATAYTGATNGARVVTNAAVKRTEDWKEIRHLNARAGSWGQQNIALAQAARGLNGSVPILQTVFSPLTTARKLATEGIFADIRCNPDAIEAALRVITDVTIDFCLDAIRAGAHGIFLATQLASHRLLTVTEYERFGAKYDIEILEALRGRCQFNMLHAHGDDIMFDLLSSYPVQLFNWHDRLTDPDLRRARQKFSQVLVGGLNEHNTLVRGTPQEIAGEVMDAIEQTDGRRLIIGPGCVLPVATADSAIQAVVEAARDHNTVAL</sequence>
<evidence type="ECO:0000313" key="3">
    <source>
        <dbReference type="Proteomes" id="UP000255168"/>
    </source>
</evidence>
<dbReference type="AlphaFoldDB" id="A0A375HVI4"/>
<dbReference type="InterPro" id="IPR038071">
    <property type="entry name" value="UROD/MetE-like_sf"/>
</dbReference>
<organism evidence="2 3">
    <name type="scientific">Cupriavidus neocaledonicus</name>
    <dbReference type="NCBI Taxonomy" id="1040979"/>
    <lineage>
        <taxon>Bacteria</taxon>
        <taxon>Pseudomonadati</taxon>
        <taxon>Pseudomonadota</taxon>
        <taxon>Betaproteobacteria</taxon>
        <taxon>Burkholderiales</taxon>
        <taxon>Burkholderiaceae</taxon>
        <taxon>Cupriavidus</taxon>
    </lineage>
</organism>
<feature type="domain" description="Uroporphyrinogen decarboxylase (URO-D)" evidence="1">
    <location>
        <begin position="41"/>
        <end position="334"/>
    </location>
</feature>
<dbReference type="Pfam" id="PF01208">
    <property type="entry name" value="URO-D"/>
    <property type="match status" value="1"/>
</dbReference>
<proteinExistence type="predicted"/>